<feature type="coiled-coil region" evidence="4">
    <location>
        <begin position="220"/>
        <end position="247"/>
    </location>
</feature>
<dbReference type="SMART" id="SM00248">
    <property type="entry name" value="ANK"/>
    <property type="match status" value="3"/>
</dbReference>
<keyword evidence="6" id="KW-0732">Signal</keyword>
<accession>A0ABQ0GK48</accession>
<dbReference type="PANTHER" id="PTHR24193:SF121">
    <property type="entry name" value="ADA2A-CONTAINING COMPLEX COMPONENT 3, ISOFORM D"/>
    <property type="match status" value="1"/>
</dbReference>
<keyword evidence="9" id="KW-1185">Reference proteome</keyword>
<proteinExistence type="predicted"/>
<evidence type="ECO:0000256" key="6">
    <source>
        <dbReference type="SAM" id="SignalP"/>
    </source>
</evidence>
<evidence type="ECO:0000256" key="5">
    <source>
        <dbReference type="SAM" id="MobiDB-lite"/>
    </source>
</evidence>
<evidence type="ECO:0000256" key="3">
    <source>
        <dbReference type="PROSITE-ProRule" id="PRU00023"/>
    </source>
</evidence>
<dbReference type="InterPro" id="IPR031348">
    <property type="entry name" value="PigL_N"/>
</dbReference>
<evidence type="ECO:0000256" key="4">
    <source>
        <dbReference type="SAM" id="Coils"/>
    </source>
</evidence>
<dbReference type="Pfam" id="PF12796">
    <property type="entry name" value="Ank_2"/>
    <property type="match status" value="1"/>
</dbReference>
<keyword evidence="1" id="KW-0677">Repeat</keyword>
<dbReference type="SUPFAM" id="SSF48403">
    <property type="entry name" value="Ankyrin repeat"/>
    <property type="match status" value="1"/>
</dbReference>
<feature type="domain" description="Azaphilone pigments biosynthesis cluster protein L N-terminal" evidence="7">
    <location>
        <begin position="1"/>
        <end position="136"/>
    </location>
</feature>
<feature type="chain" id="PRO_5046220574" description="Azaphilone pigments biosynthesis cluster protein L N-terminal domain-containing protein" evidence="6">
    <location>
        <begin position="24"/>
        <end position="808"/>
    </location>
</feature>
<evidence type="ECO:0000256" key="2">
    <source>
        <dbReference type="ARBA" id="ARBA00023043"/>
    </source>
</evidence>
<organism evidence="8 9">
    <name type="scientific">Madurella fahalii</name>
    <dbReference type="NCBI Taxonomy" id="1157608"/>
    <lineage>
        <taxon>Eukaryota</taxon>
        <taxon>Fungi</taxon>
        <taxon>Dikarya</taxon>
        <taxon>Ascomycota</taxon>
        <taxon>Pezizomycotina</taxon>
        <taxon>Sordariomycetes</taxon>
        <taxon>Sordariomycetidae</taxon>
        <taxon>Sordariales</taxon>
        <taxon>Sordariales incertae sedis</taxon>
        <taxon>Madurella</taxon>
    </lineage>
</organism>
<feature type="signal peptide" evidence="6">
    <location>
        <begin position="1"/>
        <end position="23"/>
    </location>
</feature>
<evidence type="ECO:0000256" key="1">
    <source>
        <dbReference type="ARBA" id="ARBA00022737"/>
    </source>
</evidence>
<evidence type="ECO:0000313" key="8">
    <source>
        <dbReference type="EMBL" id="GAB1318096.1"/>
    </source>
</evidence>
<feature type="region of interest" description="Disordered" evidence="5">
    <location>
        <begin position="707"/>
        <end position="766"/>
    </location>
</feature>
<dbReference type="PROSITE" id="PS50088">
    <property type="entry name" value="ANK_REPEAT"/>
    <property type="match status" value="1"/>
</dbReference>
<keyword evidence="2 3" id="KW-0040">ANK repeat</keyword>
<sequence length="808" mass="89689">MDPVGAGASVLAFVVLALKSSNAIHQVLSTVKDGHEVLRHLVRDIAQLQGILKRLSCLQHGSVDEGDVKNLEMSASQCADDVKDIELKLQHLNIQPTGRRLGRLWKRLVAVVDEKGLIQMQSIVRGNLMMLNVHLGLLQAVQMSASQSQWSEILQGLDQLKEEVSTLRASSALPADARTVAPGAGGVSKSTEAQPIDSEFEQAISRLMGLIGEKEGAVASDDARQMLDDLQLLLQSAEREEEKAQYHHYGRCDERQDVSRDLKLVRRLLLSAPTMAFNGTRPSRVISLDPPGMVIRQNRKRKSIEISGGSHLAVSTNRRTRRRHDAFGHQDGDLETSTVEFIARVVFRPADQSSTLVISVNQAQLAAGSFLSIPNLSVHNIIPSDSPVFKLARQGKIGDILELVADGKASLQDRDERGWSLLHHSVNHSELCKLLSQHGLDVDEVVRDDYGTNEITPLHLAIRGNRVKATQTLLQAGADPTLDVSSSLPVVFGLVDDEDRYEHLQHIFHIAPHFVDPREQICGNTVFLASCRQIVGWSRRSRTLDPEINIRTLVLLLDNGGSVHDRDHNGSTCLHVLFSYFFDPLSQQDLRDSLIYISSGEGQTFTLKTGMERLSRTSPTPAAAERSIWDSTEETFGTPSWMRVAMIDFRALWNGREDRCPYWGNAHWSSPYDEDTYDKLEDLCHCGGSIWCDLNNEDFELRCSNDEPVEEDSGVEFDSAPPLDDEEDEGPDGSALGETTPSQPRVPESPQSRTTSPDSESELSHVFSSTINESNDHTFNEEAMHTHLWRSTVQYDDLLANPWLQGGS</sequence>
<dbReference type="InterPro" id="IPR050663">
    <property type="entry name" value="Ankyrin-SOCS_Box"/>
</dbReference>
<protein>
    <recommendedName>
        <fullName evidence="7">Azaphilone pigments biosynthesis cluster protein L N-terminal domain-containing protein</fullName>
    </recommendedName>
</protein>
<dbReference type="EMBL" id="BAAFSV010000004">
    <property type="protein sequence ID" value="GAB1318096.1"/>
    <property type="molecule type" value="Genomic_DNA"/>
</dbReference>
<dbReference type="Proteomes" id="UP001628179">
    <property type="component" value="Unassembled WGS sequence"/>
</dbReference>
<dbReference type="RefSeq" id="XP_070919827.1">
    <property type="nucleotide sequence ID" value="XM_071063726.1"/>
</dbReference>
<dbReference type="InterPro" id="IPR002110">
    <property type="entry name" value="Ankyrin_rpt"/>
</dbReference>
<dbReference type="Pfam" id="PF17111">
    <property type="entry name" value="PigL_N"/>
    <property type="match status" value="1"/>
</dbReference>
<reference evidence="8 9" key="1">
    <citation type="submission" date="2024-09" db="EMBL/GenBank/DDBJ databases">
        <title>Itraconazole resistance in Madurella fahalii resulting from another homologue of gene encoding cytochrome P450 14-alpha sterol demethylase (CYP51).</title>
        <authorList>
            <person name="Yoshioka I."/>
            <person name="Fahal A.H."/>
            <person name="Kaneko S."/>
            <person name="Yaguchi T."/>
        </authorList>
    </citation>
    <scope>NUCLEOTIDE SEQUENCE [LARGE SCALE GENOMIC DNA]</scope>
    <source>
        <strain evidence="8 9">IFM 68171</strain>
    </source>
</reference>
<gene>
    <name evidence="8" type="ORF">MFIFM68171_08306</name>
</gene>
<feature type="repeat" description="ANK" evidence="3">
    <location>
        <begin position="453"/>
        <end position="485"/>
    </location>
</feature>
<keyword evidence="4" id="KW-0175">Coiled coil</keyword>
<evidence type="ECO:0000259" key="7">
    <source>
        <dbReference type="Pfam" id="PF17111"/>
    </source>
</evidence>
<name>A0ABQ0GK48_9PEZI</name>
<dbReference type="InterPro" id="IPR036770">
    <property type="entry name" value="Ankyrin_rpt-contain_sf"/>
</dbReference>
<dbReference type="GeneID" id="98179049"/>
<dbReference type="Gene3D" id="1.25.40.20">
    <property type="entry name" value="Ankyrin repeat-containing domain"/>
    <property type="match status" value="1"/>
</dbReference>
<feature type="compositionally biased region" description="Polar residues" evidence="5">
    <location>
        <begin position="737"/>
        <end position="758"/>
    </location>
</feature>
<dbReference type="PROSITE" id="PS50297">
    <property type="entry name" value="ANK_REP_REGION"/>
    <property type="match status" value="1"/>
</dbReference>
<dbReference type="PANTHER" id="PTHR24193">
    <property type="entry name" value="ANKYRIN REPEAT PROTEIN"/>
    <property type="match status" value="1"/>
</dbReference>
<comment type="caution">
    <text evidence="8">The sequence shown here is derived from an EMBL/GenBank/DDBJ whole genome shotgun (WGS) entry which is preliminary data.</text>
</comment>
<evidence type="ECO:0000313" key="9">
    <source>
        <dbReference type="Proteomes" id="UP001628179"/>
    </source>
</evidence>